<feature type="transmembrane region" description="Helical" evidence="22">
    <location>
        <begin position="1199"/>
        <end position="1218"/>
    </location>
</feature>
<dbReference type="GO" id="GO:0023052">
    <property type="term" value="P:signaling"/>
    <property type="evidence" value="ECO:0007669"/>
    <property type="project" value="UniProtKB-ARBA"/>
</dbReference>
<dbReference type="FunFam" id="1.20.120.350:FF:000020">
    <property type="entry name" value="Voltage-dependent L-type calcium channel subunit alpha"/>
    <property type="match status" value="1"/>
</dbReference>
<feature type="domain" description="Voltage-dependent calcium channel alpha-1 subunit IQ" evidence="23">
    <location>
        <begin position="1569"/>
        <end position="1603"/>
    </location>
</feature>
<evidence type="ECO:0000256" key="21">
    <source>
        <dbReference type="SAM" id="MobiDB-lite"/>
    </source>
</evidence>
<feature type="glycosylation site" description="N-linked (GlcNAc...) asparagine" evidence="19">
    <location>
        <position position="316"/>
    </location>
</feature>
<dbReference type="GO" id="GO:0005891">
    <property type="term" value="C:voltage-gated calcium channel complex"/>
    <property type="evidence" value="ECO:0007669"/>
    <property type="project" value="InterPro"/>
</dbReference>
<feature type="transmembrane region" description="Helical" evidence="22">
    <location>
        <begin position="1238"/>
        <end position="1256"/>
    </location>
</feature>
<reference evidence="24" key="2">
    <citation type="submission" date="2025-09" db="UniProtKB">
        <authorList>
            <consortium name="Ensembl"/>
        </authorList>
    </citation>
    <scope>IDENTIFICATION</scope>
</reference>
<feature type="compositionally biased region" description="Acidic residues" evidence="21">
    <location>
        <begin position="435"/>
        <end position="445"/>
    </location>
</feature>
<evidence type="ECO:0000256" key="4">
    <source>
        <dbReference type="ARBA" id="ARBA00022568"/>
    </source>
</evidence>
<evidence type="ECO:0000256" key="2">
    <source>
        <dbReference type="ARBA" id="ARBA00022448"/>
    </source>
</evidence>
<protein>
    <recommendedName>
        <fullName evidence="20">Voltage-dependent L-type calcium channel subunit alpha</fullName>
    </recommendedName>
</protein>
<feature type="region of interest" description="Disordered" evidence="21">
    <location>
        <begin position="435"/>
        <end position="455"/>
    </location>
</feature>
<evidence type="ECO:0000256" key="13">
    <source>
        <dbReference type="ARBA" id="ARBA00023136"/>
    </source>
</evidence>
<evidence type="ECO:0000256" key="8">
    <source>
        <dbReference type="ARBA" id="ARBA00022737"/>
    </source>
</evidence>
<dbReference type="PRINTS" id="PR01630">
    <property type="entry name" value="LVDCCALPHA1"/>
</dbReference>
<dbReference type="SMART" id="SM01062">
    <property type="entry name" value="Ca_chan_IQ"/>
    <property type="match status" value="1"/>
</dbReference>
<evidence type="ECO:0000256" key="7">
    <source>
        <dbReference type="ARBA" id="ARBA00022723"/>
    </source>
</evidence>
<comment type="similarity">
    <text evidence="20">Belongs to the calcium channel alpha-1 subunit (TC 1.A.1.11) family.</text>
</comment>
<feature type="region of interest" description="Disordered" evidence="21">
    <location>
        <begin position="1710"/>
        <end position="1813"/>
    </location>
</feature>
<keyword evidence="5 20" id="KW-0107">Calcium channel</keyword>
<evidence type="ECO:0000256" key="9">
    <source>
        <dbReference type="ARBA" id="ARBA00022837"/>
    </source>
</evidence>
<feature type="region of interest" description="Disordered" evidence="21">
    <location>
        <begin position="769"/>
        <end position="806"/>
    </location>
</feature>
<evidence type="ECO:0000259" key="23">
    <source>
        <dbReference type="SMART" id="SM01062"/>
    </source>
</evidence>
<feature type="transmembrane region" description="Helical" evidence="22">
    <location>
        <begin position="96"/>
        <end position="113"/>
    </location>
</feature>
<feature type="transmembrane region" description="Helical" evidence="22">
    <location>
        <begin position="1412"/>
        <end position="1435"/>
    </location>
</feature>
<dbReference type="InterPro" id="IPR031649">
    <property type="entry name" value="GPHH_dom"/>
</dbReference>
<feature type="region of interest" description="Disordered" evidence="21">
    <location>
        <begin position="1933"/>
        <end position="1965"/>
    </location>
</feature>
<dbReference type="InterPro" id="IPR002077">
    <property type="entry name" value="VDCCAlpha1"/>
</dbReference>
<evidence type="ECO:0000256" key="19">
    <source>
        <dbReference type="PIRSR" id="PIRSR602077-3"/>
    </source>
</evidence>
<evidence type="ECO:0000256" key="20">
    <source>
        <dbReference type="RuleBase" id="RU003808"/>
    </source>
</evidence>
<feature type="region of interest" description="Disordered" evidence="21">
    <location>
        <begin position="472"/>
        <end position="491"/>
    </location>
</feature>
<keyword evidence="16" id="KW-0407">Ion channel</keyword>
<feature type="compositionally biased region" description="Polar residues" evidence="21">
    <location>
        <begin position="1725"/>
        <end position="1745"/>
    </location>
</feature>
<feature type="transmembrane region" description="Helical" evidence="22">
    <location>
        <begin position="917"/>
        <end position="943"/>
    </location>
</feature>
<feature type="binding site" evidence="18">
    <location>
        <position position="710"/>
    </location>
    <ligand>
        <name>Ca(2+)</name>
        <dbReference type="ChEBI" id="CHEBI:29108"/>
    </ligand>
</feature>
<dbReference type="Proteomes" id="UP000694402">
    <property type="component" value="Unassembled WGS sequence"/>
</dbReference>
<dbReference type="GO" id="GO:0098703">
    <property type="term" value="P:calcium ion import across plasma membrane"/>
    <property type="evidence" value="ECO:0007669"/>
    <property type="project" value="TreeGrafter"/>
</dbReference>
<keyword evidence="7 18" id="KW-0479">Metal-binding</keyword>
<dbReference type="Gene3D" id="1.20.120.350">
    <property type="entry name" value="Voltage-gated potassium channels. Chain C"/>
    <property type="match status" value="4"/>
</dbReference>
<keyword evidence="10 20" id="KW-0851">Voltage-gated channel</keyword>
<feature type="compositionally biased region" description="Acidic residues" evidence="21">
    <location>
        <begin position="781"/>
        <end position="799"/>
    </location>
</feature>
<feature type="transmembrane region" description="Helical" evidence="22">
    <location>
        <begin position="370"/>
        <end position="392"/>
    </location>
</feature>
<dbReference type="InterPro" id="IPR031688">
    <property type="entry name" value="CAC1F_C"/>
</dbReference>
<evidence type="ECO:0000256" key="1">
    <source>
        <dbReference type="ARBA" id="ARBA00004141"/>
    </source>
</evidence>
<evidence type="ECO:0000256" key="15">
    <source>
        <dbReference type="ARBA" id="ARBA00023180"/>
    </source>
</evidence>
<evidence type="ECO:0000256" key="11">
    <source>
        <dbReference type="ARBA" id="ARBA00022989"/>
    </source>
</evidence>
<keyword evidence="4 20" id="KW-0109">Calcium transport</keyword>
<feature type="binding site" evidence="18">
    <location>
        <position position="351"/>
    </location>
    <ligand>
        <name>Ca(2+)</name>
        <dbReference type="ChEBI" id="CHEBI:29108"/>
    </ligand>
</feature>
<feature type="compositionally biased region" description="Basic and acidic residues" evidence="21">
    <location>
        <begin position="1792"/>
        <end position="1813"/>
    </location>
</feature>
<dbReference type="Pfam" id="PF08763">
    <property type="entry name" value="Ca_chan_IQ"/>
    <property type="match status" value="1"/>
</dbReference>
<dbReference type="GO" id="GO:0008331">
    <property type="term" value="F:high voltage-gated calcium channel activity"/>
    <property type="evidence" value="ECO:0007669"/>
    <property type="project" value="TreeGrafter"/>
</dbReference>
<dbReference type="FunFam" id="1.20.120.350:FF:000001">
    <property type="entry name" value="Voltage-dependent L-type calcium channel subunit alpha"/>
    <property type="match status" value="1"/>
</dbReference>
<feature type="compositionally biased region" description="Basic residues" evidence="21">
    <location>
        <begin position="1712"/>
        <end position="1722"/>
    </location>
</feature>
<dbReference type="GO" id="GO:0046872">
    <property type="term" value="F:metal ion binding"/>
    <property type="evidence" value="ECO:0007669"/>
    <property type="project" value="UniProtKB-KW"/>
</dbReference>
<evidence type="ECO:0000256" key="6">
    <source>
        <dbReference type="ARBA" id="ARBA00022692"/>
    </source>
</evidence>
<evidence type="ECO:0000256" key="14">
    <source>
        <dbReference type="ARBA" id="ARBA00023157"/>
    </source>
</evidence>
<dbReference type="InterPro" id="IPR014873">
    <property type="entry name" value="VDCC_a1su_IQ"/>
</dbReference>
<feature type="transmembrane region" description="Helical" evidence="22">
    <location>
        <begin position="133"/>
        <end position="153"/>
    </location>
</feature>
<evidence type="ECO:0000313" key="25">
    <source>
        <dbReference type="Proteomes" id="UP000694402"/>
    </source>
</evidence>
<sequence>MSANGPAPVALATAPATTPVAPPVAAPVAAPTAAPVPVPTVPVGALAQKKRAQYAKSKKQGSNANTRPARALFCLKLNNPIRRACISLVEWKPFDIFILIAIFANCMALAVYIPFPQDDSNSTNHDLETVEHVFLVIFTIETFLKIIAYGLVAHQNAYVRNGWNMLDFVIVVVGLFSVVLELLTKDSVETKEEAEAGAAAAAAAAALHPSAQGHGGKSGGFDVKALRAFRVLRPLRLVSGVPSLQVVLNSIIKAMVPLLHIALLVLFVIIIYAIIGLELFIGKMHATCFFPSTGMIAEDDPAPCAISGHGRQCPINGTECREGWHGPNNGITNFDNFLFAMLTVFQCITMEGWTDVLYWMNDAMGLELPWVYFVSLVIFGSFFVLNLVLGVLSGEFSKEREKAKARGDFQKLREKQQLEEDLKGYLDWITQAEDIDPDNEDEEGNEEGKRNRVTLADLTEKKKGSRFGWFSQSSDTHASMPASETESVNTENVAEDEVKTPCCGPFCRRWRRWNRFCRRKCRLAVKSVPFYWLVIILVFLNTLTISSEHYMQPDWLTQVQDVANKVLLGCFTCEMMTKMYSLGLQAYFVSLFNRFDCFVVCGGITETILVELAIMSPLGISVFRCVRLLRIFKVTRHWQSLSNLVASLLNSMKSIASLLLLLFLFIIIFSLLGMQVFGGKFNFDETQTKRSTFDNFPQALLTVFQILTGEDWNAVMYDGIMAYGGPSSSGMIVSFYFIILFICGNYILLNVFLAIAVDNLGDAESLNAPREKKEEKKEDLVPVEEEEENAAAEEEEEPEVPAGPRPPISELVKKEKITPIPDGSAFFIFSKTNPIRVGCHKLINHHIFTNLILVFIMLSSVSLAAEDPIRNFSARNIVLGYADYVFTSMFTFEIMLKMTTYGAFLHKGAFCRNTFNLLDLLVVGVSLVSFCIQSSAISVVKILRVLRVLRPLRAINRAKGLKHVVQCVFVAIRTIGNIMIVTTLLQFMFACIGVQLFKGKFYRCTDEAKSSPDECKGTYIHFKDGDVNQPTIQKRVWHNSEFNFDNVLMAMMALFTVSTFEGWPSLLYKAIDSNRENLGPIYNYRIEISIFFIIYIIIIAFFMMNIFVGFVIVTFQEQGEKEYKNCELDKNQRQCVEYALKARPLRRYIPKNPYQYKFWYVVNSTGFEYIMFVLIMLNTLCLAVQHYGQSATFNYVMDILNMVFTAVFTAEMVLKLIAFKPRLCVEKKDRDPGYFGDAWNVFDALVVMGSIVDIVLSEIDVSKPHPTLLGPPLICPNTEDSARISITFFRLFRVMRLVKLLSRGEGIRTLLWTFIKSFQALPYVALLIAMLFFIYAVIGMQVFGKVAMVDGTHINRNNNFQTFPQAVLLLFRCATGEAWQEIMLACVSGKLCDPESDYNPGEEMTCGASFAYIYFISFYMLCAFLIINLFVAVIMDNFDYLTRDWSILGPHHLDEFKRIWSEYDPEAKGRIKHLDVVTLLRRIQPPLGFGKLCPHRVACKRLVAMNMPLNSDGTVMFNATLFALVRTALKIKTDGNLEQANEELRAVIKKIWKRTSMKLLDQVVPPAGDDEVTVGKFYATFLIQDYFRKFKKRKEEGLVGVHASQNNTAIALQAGLRTLHDIGPEIRRAISCDLQDDELVDFIPEEDEEIYRRNGGLFGNHVNHVNGDHHRRSSSHQTNATQRPLQVQPPPHYAHMEQPVGRLCRANAMSHPNHHHRHHHHNSSYGKSPKSTNINLNNANVSSLPNGGGHHHRYYEHAPPPANGYPGHRGSPYYPDYDKPPPRGTPQGQRSHVGDVRHPTIRREEEFDDDRYSGEYYSGEEFYEDDSMLSGDRRSYKEYLDRYQNSDTEYETPRGYHHPDSYYDDDEQPLYQDGRRSPKRRMLPATPQGHRRPSFNFECLRRQGSQDELPHQRTALPLHLMQHQVMAVAGLDSSRAHRLSPTRSTRSWATPPATPTSKEQSPYYTPLIRVDLPGRRESASSSQVSVRKSSWYTDDPEYSQRTYSPIHLQLPPEYRQHYHQKRGSATSLVEAVLISEGLGRYAKDPKFVAATKHEIADACEMTIDEMESAASHLLNGGVAPAVNGVNVYPVMSERDYDLQDATASYSDEEPEVELRLPYEEDLADEMICITTL</sequence>
<dbReference type="Pfam" id="PF16905">
    <property type="entry name" value="GPHH"/>
    <property type="match status" value="1"/>
</dbReference>
<proteinExistence type="inferred from homology"/>
<dbReference type="GO" id="GO:0007154">
    <property type="term" value="P:cell communication"/>
    <property type="evidence" value="ECO:0007669"/>
    <property type="project" value="UniProtKB-ARBA"/>
</dbReference>
<feature type="transmembrane region" description="Helical" evidence="22">
    <location>
        <begin position="258"/>
        <end position="281"/>
    </location>
</feature>
<keyword evidence="12" id="KW-0406">Ion transport</keyword>
<dbReference type="Gene3D" id="1.10.287.70">
    <property type="match status" value="4"/>
</dbReference>
<keyword evidence="25" id="KW-1185">Reference proteome</keyword>
<dbReference type="GO" id="GO:0042391">
    <property type="term" value="P:regulation of membrane potential"/>
    <property type="evidence" value="ECO:0007669"/>
    <property type="project" value="UniProtKB-ARBA"/>
</dbReference>
<dbReference type="GeneTree" id="ENSGT00940000154839"/>
<comment type="subcellular location">
    <subcellularLocation>
        <location evidence="1 20">Membrane</location>
        <topology evidence="1 20">Multi-pass membrane protein</topology>
    </subcellularLocation>
</comment>
<keyword evidence="3" id="KW-0597">Phosphoprotein</keyword>
<feature type="transmembrane region" description="Helical" evidence="22">
    <location>
        <begin position="735"/>
        <end position="757"/>
    </location>
</feature>
<dbReference type="PANTHER" id="PTHR45628">
    <property type="entry name" value="VOLTAGE-DEPENDENT CALCIUM CHANNEL TYPE A SUBUNIT ALPHA-1"/>
    <property type="match status" value="1"/>
</dbReference>
<dbReference type="Ensembl" id="ENSOTST00005092394.2">
    <property type="protein sequence ID" value="ENSOTSP00005085074.2"/>
    <property type="gene ID" value="ENSOTSG00005033904.2"/>
</dbReference>
<dbReference type="InterPro" id="IPR005821">
    <property type="entry name" value="Ion_trans_dom"/>
</dbReference>
<dbReference type="FunFam" id="1.10.287.70:FF:000021">
    <property type="entry name" value="Voltage-dependent L-type calcium channel subunit alpha"/>
    <property type="match status" value="1"/>
</dbReference>
<evidence type="ECO:0000256" key="3">
    <source>
        <dbReference type="ARBA" id="ARBA00022553"/>
    </source>
</evidence>
<dbReference type="Gene3D" id="6.10.250.2180">
    <property type="match status" value="1"/>
</dbReference>
<keyword evidence="9 18" id="KW-0106">Calcium</keyword>
<keyword evidence="11 22" id="KW-1133">Transmembrane helix</keyword>
<feature type="transmembrane region" description="Helical" evidence="22">
    <location>
        <begin position="847"/>
        <end position="865"/>
    </location>
</feature>
<dbReference type="FunFam" id="1.20.120.350:FF:000010">
    <property type="entry name" value="Voltage-dependent L-type calcium channel subunit alpha"/>
    <property type="match status" value="1"/>
</dbReference>
<dbReference type="PRINTS" id="PR00167">
    <property type="entry name" value="CACHANNEL"/>
</dbReference>
<organism evidence="24 25">
    <name type="scientific">Oncorhynchus tshawytscha</name>
    <name type="common">Chinook salmon</name>
    <name type="synonym">Salmo tshawytscha</name>
    <dbReference type="NCBI Taxonomy" id="74940"/>
    <lineage>
        <taxon>Eukaryota</taxon>
        <taxon>Metazoa</taxon>
        <taxon>Chordata</taxon>
        <taxon>Craniata</taxon>
        <taxon>Vertebrata</taxon>
        <taxon>Euteleostomi</taxon>
        <taxon>Actinopterygii</taxon>
        <taxon>Neopterygii</taxon>
        <taxon>Teleostei</taxon>
        <taxon>Protacanthopterygii</taxon>
        <taxon>Salmoniformes</taxon>
        <taxon>Salmonidae</taxon>
        <taxon>Salmoninae</taxon>
        <taxon>Oncorhynchus</taxon>
    </lineage>
</organism>
<name>A0A8C8IWG8_ONCTS</name>
<dbReference type="InterPro" id="IPR027359">
    <property type="entry name" value="Volt_channel_dom_sf"/>
</dbReference>
<evidence type="ECO:0000256" key="12">
    <source>
        <dbReference type="ARBA" id="ARBA00023065"/>
    </source>
</evidence>
<dbReference type="FunFam" id="1.20.120.350:FF:000006">
    <property type="entry name" value="Voltage-dependent L-type calcium channel subunit alpha"/>
    <property type="match status" value="1"/>
</dbReference>
<dbReference type="SUPFAM" id="SSF81324">
    <property type="entry name" value="Voltage-gated potassium channels"/>
    <property type="match status" value="4"/>
</dbReference>
<dbReference type="FunFam" id="1.10.287.70:FF:000009">
    <property type="entry name" value="Voltage-dependent L-type calcium channel subunit alpha"/>
    <property type="match status" value="1"/>
</dbReference>
<dbReference type="FunFam" id="1.10.287.70:FF:000007">
    <property type="entry name" value="Voltage-dependent L-type calcium channel subunit alpha"/>
    <property type="match status" value="1"/>
</dbReference>
<evidence type="ECO:0000256" key="17">
    <source>
        <dbReference type="ARBA" id="ARBA00036634"/>
    </source>
</evidence>
<accession>A0A8C8IWG8</accession>
<evidence type="ECO:0000256" key="18">
    <source>
        <dbReference type="PIRSR" id="PIRSR602077-1"/>
    </source>
</evidence>
<evidence type="ECO:0000313" key="24">
    <source>
        <dbReference type="Ensembl" id="ENSOTSP00005085074.2"/>
    </source>
</evidence>
<comment type="function">
    <text evidence="20">Voltage-sensitive calcium channels (VSCC) mediate the entry of calcium ions into excitable cells and are also involved in a variety of calcium-dependent processes, including muscle contraction, hormone or neurotransmitter release, gene expression, cell motility, cell division and cell death.</text>
</comment>
<evidence type="ECO:0000256" key="5">
    <source>
        <dbReference type="ARBA" id="ARBA00022673"/>
    </source>
</evidence>
<keyword evidence="2" id="KW-0813">Transport</keyword>
<feature type="transmembrane region" description="Helical" evidence="22">
    <location>
        <begin position="1047"/>
        <end position="1068"/>
    </location>
</feature>
<dbReference type="FunFam" id="1.10.238.10:FF:000063">
    <property type="entry name" value="Voltage-dependent N-type calcium channel subunit alpha"/>
    <property type="match status" value="1"/>
</dbReference>
<dbReference type="Pfam" id="PF00520">
    <property type="entry name" value="Ion_trans"/>
    <property type="match status" value="4"/>
</dbReference>
<feature type="transmembrane region" description="Helical" evidence="22">
    <location>
        <begin position="1167"/>
        <end position="1187"/>
    </location>
</feature>
<dbReference type="GO" id="GO:0008016">
    <property type="term" value="P:regulation of heart contraction"/>
    <property type="evidence" value="ECO:0007669"/>
    <property type="project" value="UniProtKB-ARBA"/>
</dbReference>
<evidence type="ECO:0000256" key="22">
    <source>
        <dbReference type="SAM" id="Phobius"/>
    </source>
</evidence>
<feature type="binding site" evidence="18">
    <location>
        <position position="1061"/>
    </location>
    <ligand>
        <name>Ca(2+)</name>
        <dbReference type="ChEBI" id="CHEBI:29108"/>
    </ligand>
</feature>
<evidence type="ECO:0000256" key="16">
    <source>
        <dbReference type="ARBA" id="ARBA00023303"/>
    </source>
</evidence>
<feature type="region of interest" description="Disordered" evidence="21">
    <location>
        <begin position="1661"/>
        <end position="1695"/>
    </location>
</feature>
<feature type="compositionally biased region" description="Basic and acidic residues" evidence="21">
    <location>
        <begin position="1851"/>
        <end position="1861"/>
    </location>
</feature>
<feature type="compositionally biased region" description="Basic and acidic residues" evidence="21">
    <location>
        <begin position="769"/>
        <end position="780"/>
    </location>
</feature>
<dbReference type="InterPro" id="IPR050599">
    <property type="entry name" value="VDCC_alpha-1_subunit"/>
</dbReference>
<gene>
    <name evidence="24" type="primary">LOC112255325</name>
</gene>
<feature type="transmembrane region" description="Helical" evidence="22">
    <location>
        <begin position="1320"/>
        <end position="1338"/>
    </location>
</feature>
<dbReference type="InterPro" id="IPR005446">
    <property type="entry name" value="VDCC_L_a1su"/>
</dbReference>
<feature type="transmembrane region" description="Helical" evidence="22">
    <location>
        <begin position="165"/>
        <end position="183"/>
    </location>
</feature>
<dbReference type="PANTHER" id="PTHR45628:SF11">
    <property type="entry name" value="VOLTAGE-DEPENDENT L-TYPE CALCIUM CHANNEL SUBUNIT ALPHA-1D"/>
    <property type="match status" value="1"/>
</dbReference>
<keyword evidence="14" id="KW-1015">Disulfide bond</keyword>
<feature type="transmembrane region" description="Helical" evidence="22">
    <location>
        <begin position="963"/>
        <end position="993"/>
    </location>
</feature>
<dbReference type="Pfam" id="PF16885">
    <property type="entry name" value="CAC1F_C"/>
    <property type="match status" value="1"/>
</dbReference>
<keyword evidence="13 22" id="KW-0472">Membrane</keyword>
<keyword evidence="15 19" id="KW-0325">Glycoprotein</keyword>
<keyword evidence="8" id="KW-0677">Repeat</keyword>
<feature type="compositionally biased region" description="Polar residues" evidence="21">
    <location>
        <begin position="1675"/>
        <end position="1685"/>
    </location>
</feature>
<reference evidence="24" key="1">
    <citation type="submission" date="2025-08" db="UniProtKB">
        <authorList>
            <consortium name="Ensembl"/>
        </authorList>
    </citation>
    <scope>IDENTIFICATION</scope>
</reference>
<feature type="transmembrane region" description="Helical" evidence="22">
    <location>
        <begin position="1088"/>
        <end position="1115"/>
    </location>
</feature>
<dbReference type="Gene3D" id="6.10.250.2500">
    <property type="match status" value="1"/>
</dbReference>
<feature type="transmembrane region" description="Helical" evidence="22">
    <location>
        <begin position="608"/>
        <end position="626"/>
    </location>
</feature>
<feature type="transmembrane region" description="Helical" evidence="22">
    <location>
        <begin position="658"/>
        <end position="677"/>
    </location>
</feature>
<feature type="region of interest" description="Disordered" evidence="21">
    <location>
        <begin position="1844"/>
        <end position="1893"/>
    </location>
</feature>
<feature type="transmembrane region" description="Helical" evidence="22">
    <location>
        <begin position="528"/>
        <end position="546"/>
    </location>
</feature>
<evidence type="ECO:0000256" key="10">
    <source>
        <dbReference type="ARBA" id="ARBA00022882"/>
    </source>
</evidence>
<feature type="transmembrane region" description="Helical" evidence="22">
    <location>
        <begin position="337"/>
        <end position="358"/>
    </location>
</feature>
<comment type="catalytic activity">
    <reaction evidence="17">
        <text>Ca(2+)(in) = Ca(2+)(out)</text>
        <dbReference type="Rhea" id="RHEA:29671"/>
        <dbReference type="ChEBI" id="CHEBI:29108"/>
    </reaction>
</comment>
<keyword evidence="6 22" id="KW-0812">Transmembrane</keyword>
<feature type="transmembrane region" description="Helical" evidence="22">
    <location>
        <begin position="877"/>
        <end position="896"/>
    </location>
</feature>